<organism evidence="1">
    <name type="scientific">Rhizophora mucronata</name>
    <name type="common">Asiatic mangrove</name>
    <dbReference type="NCBI Taxonomy" id="61149"/>
    <lineage>
        <taxon>Eukaryota</taxon>
        <taxon>Viridiplantae</taxon>
        <taxon>Streptophyta</taxon>
        <taxon>Embryophyta</taxon>
        <taxon>Tracheophyta</taxon>
        <taxon>Spermatophyta</taxon>
        <taxon>Magnoliopsida</taxon>
        <taxon>eudicotyledons</taxon>
        <taxon>Gunneridae</taxon>
        <taxon>Pentapetalae</taxon>
        <taxon>rosids</taxon>
        <taxon>fabids</taxon>
        <taxon>Malpighiales</taxon>
        <taxon>Rhizophoraceae</taxon>
        <taxon>Rhizophora</taxon>
    </lineage>
</organism>
<dbReference type="EMBL" id="GGEC01068701">
    <property type="protein sequence ID" value="MBX49185.1"/>
    <property type="molecule type" value="Transcribed_RNA"/>
</dbReference>
<protein>
    <submittedName>
        <fullName evidence="1">Uncharacterized protein</fullName>
    </submittedName>
</protein>
<sequence length="43" mass="4683">MPCTRLLYVSGFGDSSSLQITLRSWSFVNGFNLACLGFGIPIN</sequence>
<reference evidence="1" key="1">
    <citation type="submission" date="2018-02" db="EMBL/GenBank/DDBJ databases">
        <title>Rhizophora mucronata_Transcriptome.</title>
        <authorList>
            <person name="Meera S.P."/>
            <person name="Sreeshan A."/>
            <person name="Augustine A."/>
        </authorList>
    </citation>
    <scope>NUCLEOTIDE SEQUENCE</scope>
    <source>
        <tissue evidence="1">Leaf</tissue>
    </source>
</reference>
<evidence type="ECO:0000313" key="1">
    <source>
        <dbReference type="EMBL" id="MBX49185.1"/>
    </source>
</evidence>
<name>A0A2P2P351_RHIMU</name>
<proteinExistence type="predicted"/>
<dbReference type="AlphaFoldDB" id="A0A2P2P351"/>
<accession>A0A2P2P351</accession>